<proteinExistence type="predicted"/>
<name>A0A0C2J0I8_THEKT</name>
<dbReference type="Proteomes" id="UP000031668">
    <property type="component" value="Unassembled WGS sequence"/>
</dbReference>
<gene>
    <name evidence="2" type="ORF">RF11_05202</name>
</gene>
<feature type="compositionally biased region" description="Polar residues" evidence="1">
    <location>
        <begin position="1"/>
        <end position="11"/>
    </location>
</feature>
<sequence length="102" mass="11478">MLPDIQQSITSKNEDSEDGTEISSASRAPSLGRVARRVMGAFRWRFLTAAAKSRAYACKTELPWYDREELMDLGSLPQGLKNPPESAVSLLLEYDHLLLPRR</sequence>
<accession>A0A0C2J0I8</accession>
<evidence type="ECO:0000256" key="1">
    <source>
        <dbReference type="SAM" id="MobiDB-lite"/>
    </source>
</evidence>
<dbReference type="AlphaFoldDB" id="A0A0C2J0I8"/>
<feature type="region of interest" description="Disordered" evidence="1">
    <location>
        <begin position="1"/>
        <end position="27"/>
    </location>
</feature>
<comment type="caution">
    <text evidence="2">The sequence shown here is derived from an EMBL/GenBank/DDBJ whole genome shotgun (WGS) entry which is preliminary data.</text>
</comment>
<evidence type="ECO:0000313" key="3">
    <source>
        <dbReference type="Proteomes" id="UP000031668"/>
    </source>
</evidence>
<protein>
    <submittedName>
        <fullName evidence="2">Uncharacterized protein</fullName>
    </submittedName>
</protein>
<dbReference type="EMBL" id="JWZT01004937">
    <property type="protein sequence ID" value="KII62572.1"/>
    <property type="molecule type" value="Genomic_DNA"/>
</dbReference>
<organism evidence="2 3">
    <name type="scientific">Thelohanellus kitauei</name>
    <name type="common">Myxosporean</name>
    <dbReference type="NCBI Taxonomy" id="669202"/>
    <lineage>
        <taxon>Eukaryota</taxon>
        <taxon>Metazoa</taxon>
        <taxon>Cnidaria</taxon>
        <taxon>Myxozoa</taxon>
        <taxon>Myxosporea</taxon>
        <taxon>Bivalvulida</taxon>
        <taxon>Platysporina</taxon>
        <taxon>Myxobolidae</taxon>
        <taxon>Thelohanellus</taxon>
    </lineage>
</organism>
<evidence type="ECO:0000313" key="2">
    <source>
        <dbReference type="EMBL" id="KII62572.1"/>
    </source>
</evidence>
<reference evidence="2 3" key="1">
    <citation type="journal article" date="2014" name="Genome Biol. Evol.">
        <title>The genome of the myxosporean Thelohanellus kitauei shows adaptations to nutrient acquisition within its fish host.</title>
        <authorList>
            <person name="Yang Y."/>
            <person name="Xiong J."/>
            <person name="Zhou Z."/>
            <person name="Huo F."/>
            <person name="Miao W."/>
            <person name="Ran C."/>
            <person name="Liu Y."/>
            <person name="Zhang J."/>
            <person name="Feng J."/>
            <person name="Wang M."/>
            <person name="Wang M."/>
            <person name="Wang L."/>
            <person name="Yao B."/>
        </authorList>
    </citation>
    <scope>NUCLEOTIDE SEQUENCE [LARGE SCALE GENOMIC DNA]</scope>
    <source>
        <strain evidence="2">Wuqing</strain>
    </source>
</reference>
<keyword evidence="3" id="KW-1185">Reference proteome</keyword>